<organism evidence="4 5">
    <name type="scientific">Candidatus Desulfolinea nitratireducens</name>
    <dbReference type="NCBI Taxonomy" id="2841698"/>
    <lineage>
        <taxon>Bacteria</taxon>
        <taxon>Bacillati</taxon>
        <taxon>Chloroflexota</taxon>
        <taxon>Anaerolineae</taxon>
        <taxon>Anaerolineales</taxon>
        <taxon>Anaerolineales incertae sedis</taxon>
        <taxon>Candidatus Desulfolinea</taxon>
    </lineage>
</organism>
<keyword evidence="2" id="KW-0812">Transmembrane</keyword>
<dbReference type="SUPFAM" id="SSF103481">
    <property type="entry name" value="Multidrug resistance efflux transporter EmrE"/>
    <property type="match status" value="2"/>
</dbReference>
<feature type="transmembrane region" description="Helical" evidence="2">
    <location>
        <begin position="149"/>
        <end position="166"/>
    </location>
</feature>
<accession>A0A8J6TDP7</accession>
<feature type="transmembrane region" description="Helical" evidence="2">
    <location>
        <begin position="207"/>
        <end position="226"/>
    </location>
</feature>
<reference evidence="4 5" key="1">
    <citation type="submission" date="2020-08" db="EMBL/GenBank/DDBJ databases">
        <title>Bridging the membrane lipid divide: bacteria of the FCB group superphylum have the potential to synthesize archaeal ether lipids.</title>
        <authorList>
            <person name="Villanueva L."/>
            <person name="Von Meijenfeldt F.A.B."/>
            <person name="Westbye A.B."/>
            <person name="Yadav S."/>
            <person name="Hopmans E.C."/>
            <person name="Dutilh B.E."/>
            <person name="Sinninghe Damste J.S."/>
        </authorList>
    </citation>
    <scope>NUCLEOTIDE SEQUENCE [LARGE SCALE GENOMIC DNA]</scope>
    <source>
        <strain evidence="4">NIOZ-UU36</strain>
    </source>
</reference>
<dbReference type="Pfam" id="PF00892">
    <property type="entry name" value="EamA"/>
    <property type="match status" value="2"/>
</dbReference>
<evidence type="ECO:0000313" key="4">
    <source>
        <dbReference type="EMBL" id="MBC8334166.1"/>
    </source>
</evidence>
<dbReference type="PANTHER" id="PTHR22911">
    <property type="entry name" value="ACYL-MALONYL CONDENSING ENZYME-RELATED"/>
    <property type="match status" value="1"/>
</dbReference>
<comment type="caution">
    <text evidence="4">The sequence shown here is derived from an EMBL/GenBank/DDBJ whole genome shotgun (WGS) entry which is preliminary data.</text>
</comment>
<dbReference type="Gene3D" id="1.10.3730.20">
    <property type="match status" value="1"/>
</dbReference>
<name>A0A8J6TDP7_9CHLR</name>
<dbReference type="EMBL" id="JACNJN010000051">
    <property type="protein sequence ID" value="MBC8334166.1"/>
    <property type="molecule type" value="Genomic_DNA"/>
</dbReference>
<feature type="transmembrane region" description="Helical" evidence="2">
    <location>
        <begin position="92"/>
        <end position="110"/>
    </location>
</feature>
<evidence type="ECO:0000256" key="2">
    <source>
        <dbReference type="SAM" id="Phobius"/>
    </source>
</evidence>
<dbReference type="AlphaFoldDB" id="A0A8J6TDP7"/>
<evidence type="ECO:0000256" key="1">
    <source>
        <dbReference type="ARBA" id="ARBA00007362"/>
    </source>
</evidence>
<protein>
    <submittedName>
        <fullName evidence="4">DMT family transporter</fullName>
    </submittedName>
</protein>
<dbReference type="InterPro" id="IPR037185">
    <property type="entry name" value="EmrE-like"/>
</dbReference>
<feature type="transmembrane region" description="Helical" evidence="2">
    <location>
        <begin position="261"/>
        <end position="279"/>
    </location>
</feature>
<comment type="similarity">
    <text evidence="1">Belongs to the EamA transporter family.</text>
</comment>
<feature type="transmembrane region" description="Helical" evidence="2">
    <location>
        <begin position="117"/>
        <end position="134"/>
    </location>
</feature>
<feature type="transmembrane region" description="Helical" evidence="2">
    <location>
        <begin position="30"/>
        <end position="49"/>
    </location>
</feature>
<feature type="transmembrane region" description="Helical" evidence="2">
    <location>
        <begin position="173"/>
        <end position="195"/>
    </location>
</feature>
<dbReference type="Proteomes" id="UP000614469">
    <property type="component" value="Unassembled WGS sequence"/>
</dbReference>
<feature type="transmembrane region" description="Helical" evidence="2">
    <location>
        <begin position="61"/>
        <end position="80"/>
    </location>
</feature>
<proteinExistence type="inferred from homology"/>
<evidence type="ECO:0000313" key="5">
    <source>
        <dbReference type="Proteomes" id="UP000614469"/>
    </source>
</evidence>
<dbReference type="InterPro" id="IPR000620">
    <property type="entry name" value="EamA_dom"/>
</dbReference>
<gene>
    <name evidence="4" type="ORF">H8E29_02785</name>
</gene>
<dbReference type="PANTHER" id="PTHR22911:SF137">
    <property type="entry name" value="SOLUTE CARRIER FAMILY 35 MEMBER G2-RELATED"/>
    <property type="match status" value="1"/>
</dbReference>
<evidence type="ECO:0000259" key="3">
    <source>
        <dbReference type="Pfam" id="PF00892"/>
    </source>
</evidence>
<feature type="domain" description="EamA" evidence="3">
    <location>
        <begin position="153"/>
        <end position="278"/>
    </location>
</feature>
<sequence>MIASLLGLASALSWGTGDFAGGLASRKIGSYRAVMFSLAIGLIFTLAALPIIHETFPDKHTLLWSSIAGIVGAIGLLALYEGLRRGRLSVVAPLSALLGAAVPIVAGVFVDGQPQPIIFLAFALALIAVVLISIEKSSDTFSESVRNYLHLPLISGLGFGFYFVLMHEASRDLVLGPIIIARSSGTIAIALFLLIKRESFRIESGSWHLLIISGLFDVGGNALYILAGQAGRLDISAVLSSLYPGMTVFLAWFILKEKIQFSQWAGIGLALVAIVLMTTA</sequence>
<keyword evidence="2" id="KW-0472">Membrane</keyword>
<keyword evidence="2" id="KW-1133">Transmembrane helix</keyword>
<dbReference type="GO" id="GO:0016020">
    <property type="term" value="C:membrane"/>
    <property type="evidence" value="ECO:0007669"/>
    <property type="project" value="InterPro"/>
</dbReference>
<feature type="domain" description="EamA" evidence="3">
    <location>
        <begin position="2"/>
        <end position="133"/>
    </location>
</feature>
<feature type="transmembrane region" description="Helical" evidence="2">
    <location>
        <begin position="233"/>
        <end position="255"/>
    </location>
</feature>